<dbReference type="RefSeq" id="WP_153832517.1">
    <property type="nucleotide sequence ID" value="NZ_WJQT01000009.1"/>
</dbReference>
<sequence length="221" mass="25884">MELKQFTGINKEELSMIEVAHAILENKGSIVDFADLLVTIQEYLGFNDSELETRMTRFYTDINIDGRFISLGDNRWGLRAWYAIDEIDEEIITSAEEEETPKRKLKKKRKLNAFADSDDMIDYNDDDPEDIDGIYDEEDDSFDEDEDDEEDDTANLNTIIDPDAEEEDDEELGEYKSDLTELGDEEIELDDDEEIELDEDEEDEDEDEEENEDYDEEEFKD</sequence>
<keyword evidence="2 6" id="KW-0240">DNA-directed RNA polymerase</keyword>
<dbReference type="GO" id="GO:0006355">
    <property type="term" value="P:regulation of DNA-templated transcription"/>
    <property type="evidence" value="ECO:0007669"/>
    <property type="project" value="UniProtKB-UniRule"/>
</dbReference>
<dbReference type="GO" id="GO:0006351">
    <property type="term" value="P:DNA-templated transcription"/>
    <property type="evidence" value="ECO:0007669"/>
    <property type="project" value="InterPro"/>
</dbReference>
<accession>A0A844BZL1</accession>
<dbReference type="Gene3D" id="1.10.10.1250">
    <property type="entry name" value="RNA polymerase, subunit delta, N-terminal domain"/>
    <property type="match status" value="1"/>
</dbReference>
<evidence type="ECO:0000256" key="5">
    <source>
        <dbReference type="ARBA" id="ARBA00023163"/>
    </source>
</evidence>
<feature type="compositionally biased region" description="Acidic residues" evidence="7">
    <location>
        <begin position="181"/>
        <end position="221"/>
    </location>
</feature>
<organism evidence="9 10">
    <name type="scientific">Fundicoccus ignavus</name>
    <dbReference type="NCBI Taxonomy" id="2664442"/>
    <lineage>
        <taxon>Bacteria</taxon>
        <taxon>Bacillati</taxon>
        <taxon>Bacillota</taxon>
        <taxon>Bacilli</taxon>
        <taxon>Lactobacillales</taxon>
        <taxon>Aerococcaceae</taxon>
        <taxon>Fundicoccus</taxon>
    </lineage>
</organism>
<dbReference type="GO" id="GO:0000428">
    <property type="term" value="C:DNA-directed RNA polymerase complex"/>
    <property type="evidence" value="ECO:0007669"/>
    <property type="project" value="UniProtKB-KW"/>
</dbReference>
<dbReference type="Proteomes" id="UP000440066">
    <property type="component" value="Unassembled WGS sequence"/>
</dbReference>
<dbReference type="GO" id="GO:0003899">
    <property type="term" value="F:DNA-directed RNA polymerase activity"/>
    <property type="evidence" value="ECO:0007669"/>
    <property type="project" value="UniProtKB-UniRule"/>
</dbReference>
<gene>
    <name evidence="6 9" type="primary">rpoE</name>
    <name evidence="9" type="ORF">GF867_07665</name>
</gene>
<comment type="similarity">
    <text evidence="1 6">Belongs to the RpoE family.</text>
</comment>
<dbReference type="Pfam" id="PF05066">
    <property type="entry name" value="HARE-HTH"/>
    <property type="match status" value="1"/>
</dbReference>
<evidence type="ECO:0000313" key="10">
    <source>
        <dbReference type="Proteomes" id="UP000440066"/>
    </source>
</evidence>
<dbReference type="InterPro" id="IPR038087">
    <property type="entry name" value="RNAP_delta_N_dom_sf"/>
</dbReference>
<keyword evidence="4 6" id="KW-0548">Nucleotidyltransferase</keyword>
<dbReference type="AlphaFoldDB" id="A0A844BZL1"/>
<feature type="compositionally biased region" description="Acidic residues" evidence="7">
    <location>
        <begin position="118"/>
        <end position="153"/>
    </location>
</feature>
<evidence type="ECO:0000256" key="3">
    <source>
        <dbReference type="ARBA" id="ARBA00022679"/>
    </source>
</evidence>
<dbReference type="PROSITE" id="PS51913">
    <property type="entry name" value="HTH_HARE"/>
    <property type="match status" value="1"/>
</dbReference>
<dbReference type="InterPro" id="IPR007759">
    <property type="entry name" value="Asxl_HARE-HTH"/>
</dbReference>
<proteinExistence type="inferred from homology"/>
<dbReference type="EMBL" id="WJQT01000009">
    <property type="protein sequence ID" value="MRJ47439.1"/>
    <property type="molecule type" value="Genomic_DNA"/>
</dbReference>
<dbReference type="InterPro" id="IPR029757">
    <property type="entry name" value="RpoE"/>
</dbReference>
<feature type="region of interest" description="Disordered" evidence="7">
    <location>
        <begin position="118"/>
        <end position="221"/>
    </location>
</feature>
<dbReference type="NCBIfam" id="TIGR04567">
    <property type="entry name" value="RNAP_delt_lowGC"/>
    <property type="match status" value="1"/>
</dbReference>
<feature type="compositionally biased region" description="Acidic residues" evidence="7">
    <location>
        <begin position="162"/>
        <end position="172"/>
    </location>
</feature>
<comment type="function">
    <text evidence="6">Participates in both the initiation and recycling phases of transcription. In the presence of the delta subunit, RNAP displays an increased specificity of transcription, a decreased affinity for nucleic acids, and an increased efficiency of RNA synthesis because of enhanced recycling.</text>
</comment>
<evidence type="ECO:0000256" key="4">
    <source>
        <dbReference type="ARBA" id="ARBA00022695"/>
    </source>
</evidence>
<evidence type="ECO:0000313" key="9">
    <source>
        <dbReference type="EMBL" id="MRJ47439.1"/>
    </source>
</evidence>
<evidence type="ECO:0000256" key="2">
    <source>
        <dbReference type="ARBA" id="ARBA00022478"/>
    </source>
</evidence>
<keyword evidence="3 6" id="KW-0808">Transferase</keyword>
<reference evidence="9 10" key="1">
    <citation type="submission" date="2019-11" db="EMBL/GenBank/DDBJ databases">
        <title>Characterisation of Fundicoccus ignavus gen. nov. sp. nov., a novel genus of the family Aerococcaceae from bulk tank milk.</title>
        <authorList>
            <person name="Siebert A."/>
            <person name="Huptas C."/>
            <person name="Wenning M."/>
            <person name="Scherer S."/>
            <person name="Doll E.V."/>
        </authorList>
    </citation>
    <scope>NUCLEOTIDE SEQUENCE [LARGE SCALE GENOMIC DNA]</scope>
    <source>
        <strain evidence="9 10">DSM 109652</strain>
    </source>
</reference>
<evidence type="ECO:0000256" key="7">
    <source>
        <dbReference type="SAM" id="MobiDB-lite"/>
    </source>
</evidence>
<name>A0A844BZL1_9LACT</name>
<evidence type="ECO:0000259" key="8">
    <source>
        <dbReference type="PROSITE" id="PS51913"/>
    </source>
</evidence>
<keyword evidence="5 6" id="KW-0804">Transcription</keyword>
<evidence type="ECO:0000256" key="6">
    <source>
        <dbReference type="HAMAP-Rule" id="MF_00357"/>
    </source>
</evidence>
<evidence type="ECO:0000256" key="1">
    <source>
        <dbReference type="ARBA" id="ARBA00009828"/>
    </source>
</evidence>
<protein>
    <recommendedName>
        <fullName evidence="6">Probable DNA-directed RNA polymerase subunit delta</fullName>
    </recommendedName>
    <alternativeName>
        <fullName evidence="6">RNAP delta factor</fullName>
    </alternativeName>
</protein>
<dbReference type="HAMAP" id="MF_00357">
    <property type="entry name" value="RNApol_bact_RpoE"/>
    <property type="match status" value="1"/>
</dbReference>
<comment type="caution">
    <text evidence="9">The sequence shown here is derived from an EMBL/GenBank/DDBJ whole genome shotgun (WGS) entry which is preliminary data.</text>
</comment>
<feature type="domain" description="HTH HARE-type" evidence="8">
    <location>
        <begin position="14"/>
        <end position="81"/>
    </location>
</feature>
<comment type="subunit">
    <text evidence="6">RNAP is composed of a core of 2 alpha, a beta and a beta' subunits. The core is associated with a delta subunit and one of several sigma factors.</text>
</comment>